<protein>
    <submittedName>
        <fullName evidence="1">Uncharacterized protein</fullName>
    </submittedName>
</protein>
<gene>
    <name evidence="1" type="ORF">P5673_009911</name>
</gene>
<dbReference type="EMBL" id="JARQWQ010000017">
    <property type="protein sequence ID" value="KAK2566401.1"/>
    <property type="molecule type" value="Genomic_DNA"/>
</dbReference>
<dbReference type="AlphaFoldDB" id="A0AAD9V9N4"/>
<proteinExistence type="predicted"/>
<keyword evidence="2" id="KW-1185">Reference proteome</keyword>
<reference evidence="1" key="1">
    <citation type="journal article" date="2023" name="G3 (Bethesda)">
        <title>Whole genome assembly and annotation of the endangered Caribbean coral Acropora cervicornis.</title>
        <authorList>
            <person name="Selwyn J.D."/>
            <person name="Vollmer S.V."/>
        </authorList>
    </citation>
    <scope>NUCLEOTIDE SEQUENCE</scope>
    <source>
        <strain evidence="1">K2</strain>
    </source>
</reference>
<comment type="caution">
    <text evidence="1">The sequence shown here is derived from an EMBL/GenBank/DDBJ whole genome shotgun (WGS) entry which is preliminary data.</text>
</comment>
<reference evidence="1" key="2">
    <citation type="journal article" date="2023" name="Science">
        <title>Genomic signatures of disease resistance in endangered staghorn corals.</title>
        <authorList>
            <person name="Vollmer S.V."/>
            <person name="Selwyn J.D."/>
            <person name="Despard B.A."/>
            <person name="Roesel C.L."/>
        </authorList>
    </citation>
    <scope>NUCLEOTIDE SEQUENCE</scope>
    <source>
        <strain evidence="1">K2</strain>
    </source>
</reference>
<evidence type="ECO:0000313" key="2">
    <source>
        <dbReference type="Proteomes" id="UP001249851"/>
    </source>
</evidence>
<evidence type="ECO:0000313" key="1">
    <source>
        <dbReference type="EMBL" id="KAK2566401.1"/>
    </source>
</evidence>
<dbReference type="Proteomes" id="UP001249851">
    <property type="component" value="Unassembled WGS sequence"/>
</dbReference>
<accession>A0AAD9V9N4</accession>
<sequence length="143" mass="16807">MNKELTKTRQLTRIEKFGATYKLFRLSGVILQNLTLLNSKVFRILHAKFLAYPEIQSCFSNSQATQLAPVKQHLSYHDSIMAFKCMYCLVLENLIDQFIELLSMQTSRTRISQLLNIPLFRTANDRIIRVFYYRIVSLWNVLP</sequence>
<name>A0AAD9V9N4_ACRCE</name>
<organism evidence="1 2">
    <name type="scientific">Acropora cervicornis</name>
    <name type="common">Staghorn coral</name>
    <dbReference type="NCBI Taxonomy" id="6130"/>
    <lineage>
        <taxon>Eukaryota</taxon>
        <taxon>Metazoa</taxon>
        <taxon>Cnidaria</taxon>
        <taxon>Anthozoa</taxon>
        <taxon>Hexacorallia</taxon>
        <taxon>Scleractinia</taxon>
        <taxon>Astrocoeniina</taxon>
        <taxon>Acroporidae</taxon>
        <taxon>Acropora</taxon>
    </lineage>
</organism>